<dbReference type="Proteomes" id="UP000070257">
    <property type="component" value="Unassembled WGS sequence"/>
</dbReference>
<keyword evidence="2" id="KW-1003">Cell membrane</keyword>
<evidence type="ECO:0000256" key="5">
    <source>
        <dbReference type="ARBA" id="ARBA00023136"/>
    </source>
</evidence>
<feature type="domain" description="Type II secretion system protein GspF" evidence="6">
    <location>
        <begin position="107"/>
        <end position="232"/>
    </location>
</feature>
<evidence type="ECO:0000259" key="6">
    <source>
        <dbReference type="Pfam" id="PF00482"/>
    </source>
</evidence>
<evidence type="ECO:0000313" key="7">
    <source>
        <dbReference type="EMBL" id="KXA96431.1"/>
    </source>
</evidence>
<accession>A0A656YUQ7</accession>
<dbReference type="AlphaFoldDB" id="A0A656YUQ7"/>
<dbReference type="Pfam" id="PF00482">
    <property type="entry name" value="T2SSF"/>
    <property type="match status" value="1"/>
</dbReference>
<gene>
    <name evidence="7" type="ORF">AKJ39_04635</name>
</gene>
<sequence>MVSILESMEKFAEKVLPESFTKNVDRKLRSTHIAFSGTEFSGVSLLAGIDVGIAIFIISLFVPFPFLPGPLYAVIGFAATFLILTQVIPFFLIERRVNEIEDHLPDALRQMSNILRAGVSMDRALEDVSQSDYGALSEEFEYTINQVRRGRPMRDALEALAARSRSDLLKRAFFLIVEGMERGAELADVMEAVGDDIRETQILQRERQSATMQQILFLIAVAIFVAPLLSGLVLSIGTTFEEIGAEAAAGTGMGGAVPPLIYTVVPIFIVIQAFITSLAVSVIRYGDLPRGLMFAGPFMIAAIAVFYGSKIFAGFLM</sequence>
<evidence type="ECO:0000256" key="3">
    <source>
        <dbReference type="ARBA" id="ARBA00022692"/>
    </source>
</evidence>
<dbReference type="EMBL" id="LHXT01000104">
    <property type="protein sequence ID" value="KXA96431.1"/>
    <property type="molecule type" value="Genomic_DNA"/>
</dbReference>
<dbReference type="InterPro" id="IPR056569">
    <property type="entry name" value="ArlJ-like"/>
</dbReference>
<dbReference type="InterPro" id="IPR018076">
    <property type="entry name" value="T2SS_GspF_dom"/>
</dbReference>
<dbReference type="PANTHER" id="PTHR35402">
    <property type="entry name" value="INTEGRAL MEMBRANE PROTEIN-RELATED"/>
    <property type="match status" value="1"/>
</dbReference>
<organism evidence="7 8">
    <name type="scientific">candidate division MSBL1 archaeon SCGC-AAA259J03</name>
    <dbReference type="NCBI Taxonomy" id="1698269"/>
    <lineage>
        <taxon>Archaea</taxon>
        <taxon>Methanobacteriati</taxon>
        <taxon>Methanobacteriota</taxon>
        <taxon>candidate division MSBL1</taxon>
    </lineage>
</organism>
<comment type="subcellular location">
    <subcellularLocation>
        <location evidence="1">Cell membrane</location>
        <topology evidence="1">Multi-pass membrane protein</topology>
    </subcellularLocation>
</comment>
<evidence type="ECO:0000256" key="4">
    <source>
        <dbReference type="ARBA" id="ARBA00022989"/>
    </source>
</evidence>
<reference evidence="7 8" key="1">
    <citation type="journal article" date="2016" name="Sci. Rep.">
        <title>Metabolic traits of an uncultured archaeal lineage -MSBL1- from brine pools of the Red Sea.</title>
        <authorList>
            <person name="Mwirichia R."/>
            <person name="Alam I."/>
            <person name="Rashid M."/>
            <person name="Vinu M."/>
            <person name="Ba-Alawi W."/>
            <person name="Anthony Kamau A."/>
            <person name="Kamanda Ngugi D."/>
            <person name="Goker M."/>
            <person name="Klenk H.P."/>
            <person name="Bajic V."/>
            <person name="Stingl U."/>
        </authorList>
    </citation>
    <scope>NUCLEOTIDE SEQUENCE [LARGE SCALE GENOMIC DNA]</scope>
    <source>
        <strain evidence="7">SCGC-AAA259J03</strain>
    </source>
</reference>
<comment type="caution">
    <text evidence="7">The sequence shown here is derived from an EMBL/GenBank/DDBJ whole genome shotgun (WGS) entry which is preliminary data.</text>
</comment>
<evidence type="ECO:0000256" key="1">
    <source>
        <dbReference type="ARBA" id="ARBA00004651"/>
    </source>
</evidence>
<evidence type="ECO:0000313" key="8">
    <source>
        <dbReference type="Proteomes" id="UP000070257"/>
    </source>
</evidence>
<dbReference type="InterPro" id="IPR042094">
    <property type="entry name" value="T2SS_GspF_sf"/>
</dbReference>
<protein>
    <recommendedName>
        <fullName evidence="6">Type II secretion system protein GspF domain-containing protein</fullName>
    </recommendedName>
</protein>
<keyword evidence="3" id="KW-0812">Transmembrane</keyword>
<keyword evidence="4" id="KW-1133">Transmembrane helix</keyword>
<dbReference type="Gene3D" id="1.20.81.30">
    <property type="entry name" value="Type II secretion system (T2SS), domain F"/>
    <property type="match status" value="1"/>
</dbReference>
<proteinExistence type="predicted"/>
<dbReference type="GO" id="GO:0005886">
    <property type="term" value="C:plasma membrane"/>
    <property type="evidence" value="ECO:0007669"/>
    <property type="project" value="UniProtKB-SubCell"/>
</dbReference>
<keyword evidence="8" id="KW-1185">Reference proteome</keyword>
<keyword evidence="5" id="KW-0472">Membrane</keyword>
<evidence type="ECO:0000256" key="2">
    <source>
        <dbReference type="ARBA" id="ARBA00022475"/>
    </source>
</evidence>
<name>A0A656YUQ7_9EURY</name>
<dbReference type="PANTHER" id="PTHR35402:SF1">
    <property type="entry name" value="TYPE II SECRETION SYSTEM PROTEIN GSPF DOMAIN-CONTAINING PROTEIN"/>
    <property type="match status" value="1"/>
</dbReference>